<keyword evidence="2" id="KW-1133">Transmembrane helix</keyword>
<evidence type="ECO:0000256" key="1">
    <source>
        <dbReference type="SAM" id="MobiDB-lite"/>
    </source>
</evidence>
<organism evidence="4 5">
    <name type="scientific">Paracandidimonas soli</name>
    <dbReference type="NCBI Taxonomy" id="1917182"/>
    <lineage>
        <taxon>Bacteria</taxon>
        <taxon>Pseudomonadati</taxon>
        <taxon>Pseudomonadota</taxon>
        <taxon>Betaproteobacteria</taxon>
        <taxon>Burkholderiales</taxon>
        <taxon>Alcaligenaceae</taxon>
        <taxon>Paracandidimonas</taxon>
    </lineage>
</organism>
<dbReference type="SUPFAM" id="SSF53955">
    <property type="entry name" value="Lysozyme-like"/>
    <property type="match status" value="1"/>
</dbReference>
<feature type="region of interest" description="Disordered" evidence="1">
    <location>
        <begin position="69"/>
        <end position="97"/>
    </location>
</feature>
<dbReference type="Proteomes" id="UP000294692">
    <property type="component" value="Unassembled WGS sequence"/>
</dbReference>
<evidence type="ECO:0000259" key="3">
    <source>
        <dbReference type="Pfam" id="PF01464"/>
    </source>
</evidence>
<proteinExistence type="predicted"/>
<dbReference type="InterPro" id="IPR023346">
    <property type="entry name" value="Lysozyme-like_dom_sf"/>
</dbReference>
<name>A0A4R3V4K3_9BURK</name>
<evidence type="ECO:0000313" key="5">
    <source>
        <dbReference type="Proteomes" id="UP000294692"/>
    </source>
</evidence>
<keyword evidence="5" id="KW-1185">Reference proteome</keyword>
<dbReference type="Pfam" id="PF01464">
    <property type="entry name" value="SLT"/>
    <property type="match status" value="1"/>
</dbReference>
<comment type="caution">
    <text evidence="4">The sequence shown here is derived from an EMBL/GenBank/DDBJ whole genome shotgun (WGS) entry which is preliminary data.</text>
</comment>
<dbReference type="Gene3D" id="1.10.530.10">
    <property type="match status" value="1"/>
</dbReference>
<gene>
    <name evidence="4" type="ORF">EV686_105171</name>
</gene>
<accession>A0A4R3V4K3</accession>
<keyword evidence="2" id="KW-0812">Transmembrane</keyword>
<sequence>MSDTQFDSLLRRWARGLVSQLGEVVHVSAIYLGIAVLVALMAVLVLPSVQDQARQAYVATLYALHPDGDQRSAPGASTVPAEEEEGLRPGTVPGSEPPGMEQLFAERRHSGPGARLEALQRQFDQMLLDNPDRLPLADISPAQFQALRSYLTRKYRIAQNVAGALIYVVFKEGRERGMDPQLLLAVIAIESRYNPFAESHVGAQGLMQVMTRVHRDKFEALGRGPAAALDPIPNVMVGMQILSDCINRRGSVQRGLACYVGATGPSDGGYGAKVLAERRRIALASGIAVAPG</sequence>
<feature type="domain" description="Transglycosylase SLT" evidence="3">
    <location>
        <begin position="169"/>
        <end position="259"/>
    </location>
</feature>
<dbReference type="RefSeq" id="WP_132477133.1">
    <property type="nucleotide sequence ID" value="NZ_JBEBWM010000050.1"/>
</dbReference>
<dbReference type="CDD" id="cd00254">
    <property type="entry name" value="LT-like"/>
    <property type="match status" value="1"/>
</dbReference>
<dbReference type="OrthoDB" id="9815002at2"/>
<feature type="transmembrane region" description="Helical" evidence="2">
    <location>
        <begin position="24"/>
        <end position="46"/>
    </location>
</feature>
<keyword evidence="2" id="KW-0472">Membrane</keyword>
<dbReference type="AlphaFoldDB" id="A0A4R3V4K3"/>
<protein>
    <submittedName>
        <fullName evidence="4">Soluble lytic murein transglycosylase-like protein</fullName>
    </submittedName>
</protein>
<dbReference type="InterPro" id="IPR008258">
    <property type="entry name" value="Transglycosylase_SLT_dom_1"/>
</dbReference>
<dbReference type="EMBL" id="SMBX01000005">
    <property type="protein sequence ID" value="TCU98471.1"/>
    <property type="molecule type" value="Genomic_DNA"/>
</dbReference>
<reference evidence="4 5" key="1">
    <citation type="submission" date="2019-03" db="EMBL/GenBank/DDBJ databases">
        <title>Genomic Encyclopedia of Type Strains, Phase IV (KMG-IV): sequencing the most valuable type-strain genomes for metagenomic binning, comparative biology and taxonomic classification.</title>
        <authorList>
            <person name="Goeker M."/>
        </authorList>
    </citation>
    <scope>NUCLEOTIDE SEQUENCE [LARGE SCALE GENOMIC DNA]</scope>
    <source>
        <strain evidence="4 5">DSM 100048</strain>
    </source>
</reference>
<evidence type="ECO:0000313" key="4">
    <source>
        <dbReference type="EMBL" id="TCU98471.1"/>
    </source>
</evidence>
<evidence type="ECO:0000256" key="2">
    <source>
        <dbReference type="SAM" id="Phobius"/>
    </source>
</evidence>